<keyword evidence="2" id="KW-1185">Reference proteome</keyword>
<name>A0A5B7DVJ2_PORTR</name>
<comment type="caution">
    <text evidence="1">The sequence shown here is derived from an EMBL/GenBank/DDBJ whole genome shotgun (WGS) entry which is preliminary data.</text>
</comment>
<organism evidence="1 2">
    <name type="scientific">Portunus trituberculatus</name>
    <name type="common">Swimming crab</name>
    <name type="synonym">Neptunus trituberculatus</name>
    <dbReference type="NCBI Taxonomy" id="210409"/>
    <lineage>
        <taxon>Eukaryota</taxon>
        <taxon>Metazoa</taxon>
        <taxon>Ecdysozoa</taxon>
        <taxon>Arthropoda</taxon>
        <taxon>Crustacea</taxon>
        <taxon>Multicrustacea</taxon>
        <taxon>Malacostraca</taxon>
        <taxon>Eumalacostraca</taxon>
        <taxon>Eucarida</taxon>
        <taxon>Decapoda</taxon>
        <taxon>Pleocyemata</taxon>
        <taxon>Brachyura</taxon>
        <taxon>Eubrachyura</taxon>
        <taxon>Portunoidea</taxon>
        <taxon>Portunidae</taxon>
        <taxon>Portuninae</taxon>
        <taxon>Portunus</taxon>
    </lineage>
</organism>
<sequence length="132" mass="14984">MCGRLSNPTLTTLSTMPPPPHWHQCQSSVSLLSTSQMFTTVERHQDPTRNFAGQYPQGQLKHVETSVEAKEVRLPQKVVHARRRQALLMVACSRYKNHSLDGQNSAMRMMVLSGKLELGEKLPDCQKQWKSI</sequence>
<evidence type="ECO:0000313" key="1">
    <source>
        <dbReference type="EMBL" id="MPC25006.1"/>
    </source>
</evidence>
<accession>A0A5B7DVJ2</accession>
<reference evidence="1 2" key="1">
    <citation type="submission" date="2019-05" db="EMBL/GenBank/DDBJ databases">
        <title>Another draft genome of Portunus trituberculatus and its Hox gene families provides insights of decapod evolution.</title>
        <authorList>
            <person name="Jeong J.-H."/>
            <person name="Song I."/>
            <person name="Kim S."/>
            <person name="Choi T."/>
            <person name="Kim D."/>
            <person name="Ryu S."/>
            <person name="Kim W."/>
        </authorList>
    </citation>
    <scope>NUCLEOTIDE SEQUENCE [LARGE SCALE GENOMIC DNA]</scope>
    <source>
        <tissue evidence="1">Muscle</tissue>
    </source>
</reference>
<evidence type="ECO:0000313" key="2">
    <source>
        <dbReference type="Proteomes" id="UP000324222"/>
    </source>
</evidence>
<dbReference type="EMBL" id="VSRR010001403">
    <property type="protein sequence ID" value="MPC25006.1"/>
    <property type="molecule type" value="Genomic_DNA"/>
</dbReference>
<proteinExistence type="predicted"/>
<dbReference type="Proteomes" id="UP000324222">
    <property type="component" value="Unassembled WGS sequence"/>
</dbReference>
<dbReference type="AlphaFoldDB" id="A0A5B7DVJ2"/>
<gene>
    <name evidence="1" type="ORF">E2C01_018103</name>
</gene>
<protein>
    <submittedName>
        <fullName evidence="1">Uncharacterized protein</fullName>
    </submittedName>
</protein>